<dbReference type="AlphaFoldDB" id="A0A1G4M9C9"/>
<dbReference type="Proteomes" id="UP000190831">
    <property type="component" value="Chromosome C"/>
</dbReference>
<dbReference type="OMA" id="RDYKISW"/>
<dbReference type="EMBL" id="LT598485">
    <property type="protein sequence ID" value="SCW00430.1"/>
    <property type="molecule type" value="Genomic_DNA"/>
</dbReference>
<name>A0A1G4M9C9_LACFM</name>
<dbReference type="OrthoDB" id="4024574at2759"/>
<reference evidence="1 2" key="1">
    <citation type="submission" date="2016-03" db="EMBL/GenBank/DDBJ databases">
        <authorList>
            <person name="Devillers H."/>
        </authorList>
    </citation>
    <scope>NUCLEOTIDE SEQUENCE [LARGE SCALE GENOMIC DNA]</scope>
    <source>
        <strain evidence="1">CBS 6772</strain>
    </source>
</reference>
<sequence length="522" mass="60651">MNINDSQWSRNCRIIHLRILDKMRPKLLDYRFRGNKNCHLRLKDDKSGEDIFIERPLSISRTNLSKKNILYKLVQILIFLNLLCTFKRAFGIFAAPLNGEANKAKMGSAFEPQDKICSMSNIENERSYQHMLKTLLGLDLDHWGFKSKFYTGFKVHRVYSFSNRFDQVKRILKMYYCKEGKVQWGASVPQTNEVNWDRPICVYGGAKPMVEKPAGPKVFRFLKKKQNGSSYNGTSIKYQALRDLDNFNCFKLARRESYAQSSFSIYFPNSWIGGIYLCDVSAENKRGIIKSLDDDLSSDGIFDNSICNRENSIPLQPLISDSYHKHWTELTEKSWLPATLRKKFGWKIDKVVPFLYTPNVGKRLFNFTGDGHKNFNVSSAIETKMPWPYQFSQFIQPKNGKHPWYSEIEVQEKYTFPKSDVKKSQSLIEKALRKVSGLSNSGWGRSNIPWNLDRELAHNRKVLKIFGWDINKVISSIRMNRKLLFRGMDFEDEIISASDSPIVSERLRELESMSQSNESSLE</sequence>
<gene>
    <name evidence="1" type="ORF">LAFE_0C04016G</name>
</gene>
<proteinExistence type="predicted"/>
<keyword evidence="2" id="KW-1185">Reference proteome</keyword>
<evidence type="ECO:0000313" key="1">
    <source>
        <dbReference type="EMBL" id="SCW00430.1"/>
    </source>
</evidence>
<protein>
    <submittedName>
        <fullName evidence="1">LAFE_0C04016g1_1</fullName>
    </submittedName>
</protein>
<accession>A0A1G4M9C9</accession>
<evidence type="ECO:0000313" key="2">
    <source>
        <dbReference type="Proteomes" id="UP000190831"/>
    </source>
</evidence>
<organism evidence="1 2">
    <name type="scientific">Lachancea fermentati</name>
    <name type="common">Zygosaccharomyces fermentati</name>
    <dbReference type="NCBI Taxonomy" id="4955"/>
    <lineage>
        <taxon>Eukaryota</taxon>
        <taxon>Fungi</taxon>
        <taxon>Dikarya</taxon>
        <taxon>Ascomycota</taxon>
        <taxon>Saccharomycotina</taxon>
        <taxon>Saccharomycetes</taxon>
        <taxon>Saccharomycetales</taxon>
        <taxon>Saccharomycetaceae</taxon>
        <taxon>Lachancea</taxon>
    </lineage>
</organism>